<evidence type="ECO:0000313" key="4">
    <source>
        <dbReference type="EMBL" id="KLO14266.1"/>
    </source>
</evidence>
<keyword evidence="3" id="KW-0732">Signal</keyword>
<evidence type="ECO:0000256" key="1">
    <source>
        <dbReference type="SAM" id="MobiDB-lite"/>
    </source>
</evidence>
<evidence type="ECO:0000256" key="3">
    <source>
        <dbReference type="SAM" id="SignalP"/>
    </source>
</evidence>
<feature type="transmembrane region" description="Helical" evidence="2">
    <location>
        <begin position="41"/>
        <end position="58"/>
    </location>
</feature>
<organism evidence="4 5">
    <name type="scientific">Schizopora paradoxa</name>
    <dbReference type="NCBI Taxonomy" id="27342"/>
    <lineage>
        <taxon>Eukaryota</taxon>
        <taxon>Fungi</taxon>
        <taxon>Dikarya</taxon>
        <taxon>Basidiomycota</taxon>
        <taxon>Agaricomycotina</taxon>
        <taxon>Agaricomycetes</taxon>
        <taxon>Hymenochaetales</taxon>
        <taxon>Schizoporaceae</taxon>
        <taxon>Schizopora</taxon>
    </lineage>
</organism>
<accession>A0A0H2SBI7</accession>
<keyword evidence="2" id="KW-0812">Transmembrane</keyword>
<dbReference type="AlphaFoldDB" id="A0A0H2SBI7"/>
<feature type="signal peptide" evidence="3">
    <location>
        <begin position="1"/>
        <end position="25"/>
    </location>
</feature>
<gene>
    <name evidence="4" type="ORF">SCHPADRAFT_889399</name>
</gene>
<feature type="chain" id="PRO_5005202298" evidence="3">
    <location>
        <begin position="26"/>
        <end position="178"/>
    </location>
</feature>
<dbReference type="EMBL" id="KQ085946">
    <property type="protein sequence ID" value="KLO14266.1"/>
    <property type="molecule type" value="Genomic_DNA"/>
</dbReference>
<feature type="region of interest" description="Disordered" evidence="1">
    <location>
        <begin position="129"/>
        <end position="178"/>
    </location>
</feature>
<feature type="transmembrane region" description="Helical" evidence="2">
    <location>
        <begin position="65"/>
        <end position="83"/>
    </location>
</feature>
<name>A0A0H2SBI7_9AGAM</name>
<sequence>MSKKMQASFLHLDVVLLSFVAQTAARAILKRDDSGQNKRKLTTPHVIIALAVLGALFIKRTVVNVAQLIVTLVVFFVALYQLYKIRTMEDDVVVDNLAKLVNIKLVNIKLANIKLANIPKTLQYYVPTRAPPLNETSNETEEQNQRPLPSYETVAVPRPAQPPSYSPVPSPPPALVRE</sequence>
<keyword evidence="2" id="KW-1133">Transmembrane helix</keyword>
<keyword evidence="2" id="KW-0472">Membrane</keyword>
<evidence type="ECO:0000313" key="5">
    <source>
        <dbReference type="Proteomes" id="UP000053477"/>
    </source>
</evidence>
<reference evidence="4 5" key="1">
    <citation type="submission" date="2015-04" db="EMBL/GenBank/DDBJ databases">
        <title>Complete genome sequence of Schizopora paradoxa KUC8140, a cosmopolitan wood degrader in East Asia.</title>
        <authorList>
            <consortium name="DOE Joint Genome Institute"/>
            <person name="Min B."/>
            <person name="Park H."/>
            <person name="Jang Y."/>
            <person name="Kim J.-J."/>
            <person name="Kim K.H."/>
            <person name="Pangilinan J."/>
            <person name="Lipzen A."/>
            <person name="Riley R."/>
            <person name="Grigoriev I.V."/>
            <person name="Spatafora J.W."/>
            <person name="Choi I.-G."/>
        </authorList>
    </citation>
    <scope>NUCLEOTIDE SEQUENCE [LARGE SCALE GENOMIC DNA]</scope>
    <source>
        <strain evidence="4 5">KUC8140</strain>
    </source>
</reference>
<feature type="compositionally biased region" description="Pro residues" evidence="1">
    <location>
        <begin position="159"/>
        <end position="178"/>
    </location>
</feature>
<evidence type="ECO:0000256" key="2">
    <source>
        <dbReference type="SAM" id="Phobius"/>
    </source>
</evidence>
<proteinExistence type="predicted"/>
<dbReference type="Proteomes" id="UP000053477">
    <property type="component" value="Unassembled WGS sequence"/>
</dbReference>
<protein>
    <submittedName>
        <fullName evidence="4">Uncharacterized protein</fullName>
    </submittedName>
</protein>
<dbReference type="InParanoid" id="A0A0H2SBI7"/>
<keyword evidence="5" id="KW-1185">Reference proteome</keyword>